<evidence type="ECO:0000259" key="1">
    <source>
        <dbReference type="Pfam" id="PF04264"/>
    </source>
</evidence>
<name>A0A9X1RWA2_9FLAO</name>
<keyword evidence="3" id="KW-1185">Reference proteome</keyword>
<dbReference type="InterPro" id="IPR036761">
    <property type="entry name" value="TTHA0802/YceI-like_sf"/>
</dbReference>
<dbReference type="InterPro" id="IPR007372">
    <property type="entry name" value="Lipid/polyisoprenoid-bd_YceI"/>
</dbReference>
<feature type="domain" description="Lipid/polyisoprenoid-binding YceI-like" evidence="1">
    <location>
        <begin position="73"/>
        <end position="185"/>
    </location>
</feature>
<dbReference type="AlphaFoldDB" id="A0A9X1RWA2"/>
<organism evidence="2 3">
    <name type="scientific">Christiangramia sediminis</name>
    <dbReference type="NCBI Taxonomy" id="2881336"/>
    <lineage>
        <taxon>Bacteria</taxon>
        <taxon>Pseudomonadati</taxon>
        <taxon>Bacteroidota</taxon>
        <taxon>Flavobacteriia</taxon>
        <taxon>Flavobacteriales</taxon>
        <taxon>Flavobacteriaceae</taxon>
        <taxon>Christiangramia</taxon>
    </lineage>
</organism>
<reference evidence="2" key="1">
    <citation type="submission" date="2021-10" db="EMBL/GenBank/DDBJ databases">
        <title>Gramella sp. ASW11-100T, isolated from marine sediment.</title>
        <authorList>
            <person name="Xia C."/>
        </authorList>
    </citation>
    <scope>NUCLEOTIDE SEQUENCE</scope>
    <source>
        <strain evidence="2">ASW11-100</strain>
    </source>
</reference>
<sequence>MKNLLMCIGSFLFCICVNAQRDFEKGSIKILPSSELIIAGSTNVNKFDCKFDIQLISKPKSFVYFKDEEYLRFKDLELHLRTEGFDCGNQRMNSDFQDLLMNDKYPEIVIHIDHVELVSKEYAKAYIEVDLAGKSNKYDLPVLLTEDRFKGKFKMNIRDFGLKPPKKALGLIEVDEIIEVQFDLQVAH</sequence>
<dbReference type="Pfam" id="PF04264">
    <property type="entry name" value="YceI"/>
    <property type="match status" value="1"/>
</dbReference>
<proteinExistence type="predicted"/>
<dbReference type="RefSeq" id="WP_229340610.1">
    <property type="nucleotide sequence ID" value="NZ_JAJBZG010000005.1"/>
</dbReference>
<dbReference type="Gene3D" id="2.40.128.110">
    <property type="entry name" value="Lipid/polyisoprenoid-binding, YceI-like"/>
    <property type="match status" value="1"/>
</dbReference>
<dbReference type="SUPFAM" id="SSF101874">
    <property type="entry name" value="YceI-like"/>
    <property type="match status" value="1"/>
</dbReference>
<accession>A0A9X1RWA2</accession>
<evidence type="ECO:0000313" key="3">
    <source>
        <dbReference type="Proteomes" id="UP001139414"/>
    </source>
</evidence>
<dbReference type="Proteomes" id="UP001139414">
    <property type="component" value="Unassembled WGS sequence"/>
</dbReference>
<dbReference type="EMBL" id="JAJBZG010000005">
    <property type="protein sequence ID" value="MCB7481548.1"/>
    <property type="molecule type" value="Genomic_DNA"/>
</dbReference>
<gene>
    <name evidence="2" type="ORF">LGQ90_09780</name>
</gene>
<protein>
    <submittedName>
        <fullName evidence="2">YceI family protein</fullName>
    </submittedName>
</protein>
<comment type="caution">
    <text evidence="2">The sequence shown here is derived from an EMBL/GenBank/DDBJ whole genome shotgun (WGS) entry which is preliminary data.</text>
</comment>
<evidence type="ECO:0000313" key="2">
    <source>
        <dbReference type="EMBL" id="MCB7481548.1"/>
    </source>
</evidence>